<dbReference type="EMBL" id="FUEG01000093">
    <property type="protein sequence ID" value="SJL19055.1"/>
    <property type="molecule type" value="Genomic_DNA"/>
</dbReference>
<name>A0A284SDH4_ARMOS</name>
<dbReference type="OrthoDB" id="5599163at2759"/>
<dbReference type="PANTHER" id="PTHR24559:SF444">
    <property type="entry name" value="REVERSE TRANSCRIPTASE DOMAIN-CONTAINING PROTEIN"/>
    <property type="match status" value="1"/>
</dbReference>
<evidence type="ECO:0000313" key="2">
    <source>
        <dbReference type="Proteomes" id="UP000219338"/>
    </source>
</evidence>
<dbReference type="InterPro" id="IPR043128">
    <property type="entry name" value="Rev_trsase/Diguanyl_cyclase"/>
</dbReference>
<dbReference type="Proteomes" id="UP000219338">
    <property type="component" value="Unassembled WGS sequence"/>
</dbReference>
<dbReference type="InterPro" id="IPR043502">
    <property type="entry name" value="DNA/RNA_pol_sf"/>
</dbReference>
<reference evidence="2" key="1">
    <citation type="journal article" date="2017" name="Nat. Ecol. Evol.">
        <title>Genome expansion and lineage-specific genetic innovations in the forest pathogenic fungi Armillaria.</title>
        <authorList>
            <person name="Sipos G."/>
            <person name="Prasanna A.N."/>
            <person name="Walter M.C."/>
            <person name="O'Connor E."/>
            <person name="Balint B."/>
            <person name="Krizsan K."/>
            <person name="Kiss B."/>
            <person name="Hess J."/>
            <person name="Varga T."/>
            <person name="Slot J."/>
            <person name="Riley R."/>
            <person name="Boka B."/>
            <person name="Rigling D."/>
            <person name="Barry K."/>
            <person name="Lee J."/>
            <person name="Mihaltcheva S."/>
            <person name="LaButti K."/>
            <person name="Lipzen A."/>
            <person name="Waldron R."/>
            <person name="Moloney N.M."/>
            <person name="Sperisen C."/>
            <person name="Kredics L."/>
            <person name="Vagvoelgyi C."/>
            <person name="Patrignani A."/>
            <person name="Fitzpatrick D."/>
            <person name="Nagy I."/>
            <person name="Doyle S."/>
            <person name="Anderson J.B."/>
            <person name="Grigoriev I.V."/>
            <person name="Gueldener U."/>
            <person name="Muensterkoetter M."/>
            <person name="Nagy L.G."/>
        </authorList>
    </citation>
    <scope>NUCLEOTIDE SEQUENCE [LARGE SCALE GENOMIC DNA]</scope>
    <source>
        <strain evidence="2">C18/9</strain>
    </source>
</reference>
<dbReference type="Gene3D" id="3.10.10.10">
    <property type="entry name" value="HIV Type 1 Reverse Transcriptase, subunit A, domain 1"/>
    <property type="match status" value="1"/>
</dbReference>
<dbReference type="PANTHER" id="PTHR24559">
    <property type="entry name" value="TRANSPOSON TY3-I GAG-POL POLYPROTEIN"/>
    <property type="match status" value="1"/>
</dbReference>
<sequence>MRGFVWDDSERGAFKEEYFPPVTIPIIEHTPWVQKNIPIPPGIFDEVCKIIRTKIQAGVYEPSNSSYRSRWFCVVKKDGKSLRLVHSLEPLNAVTIKHLGVPPATDELAEHFAGRSCGATLDLYVGYDERTLDEGSRDMTTFQTPFGALRLVYLAHGMD</sequence>
<accession>A0A284SDH4</accession>
<keyword evidence="2" id="KW-1185">Reference proteome</keyword>
<dbReference type="OMA" id="CTHEMAF"/>
<organism evidence="1 2">
    <name type="scientific">Armillaria ostoyae</name>
    <name type="common">Armillaria root rot fungus</name>
    <dbReference type="NCBI Taxonomy" id="47428"/>
    <lineage>
        <taxon>Eukaryota</taxon>
        <taxon>Fungi</taxon>
        <taxon>Dikarya</taxon>
        <taxon>Basidiomycota</taxon>
        <taxon>Agaricomycotina</taxon>
        <taxon>Agaricomycetes</taxon>
        <taxon>Agaricomycetidae</taxon>
        <taxon>Agaricales</taxon>
        <taxon>Marasmiineae</taxon>
        <taxon>Physalacriaceae</taxon>
        <taxon>Armillaria</taxon>
    </lineage>
</organism>
<gene>
    <name evidence="1" type="ORF">ARMOST_22662</name>
</gene>
<dbReference type="SUPFAM" id="SSF56672">
    <property type="entry name" value="DNA/RNA polymerases"/>
    <property type="match status" value="1"/>
</dbReference>
<evidence type="ECO:0008006" key="3">
    <source>
        <dbReference type="Google" id="ProtNLM"/>
    </source>
</evidence>
<evidence type="ECO:0000313" key="1">
    <source>
        <dbReference type="EMBL" id="SJL19055.1"/>
    </source>
</evidence>
<dbReference type="AlphaFoldDB" id="A0A284SDH4"/>
<protein>
    <recommendedName>
        <fullName evidence="3">Reverse transcriptase domain-containing protein</fullName>
    </recommendedName>
</protein>
<dbReference type="Gene3D" id="3.30.70.270">
    <property type="match status" value="1"/>
</dbReference>
<dbReference type="InterPro" id="IPR053134">
    <property type="entry name" value="RNA-dir_DNA_polymerase"/>
</dbReference>
<proteinExistence type="predicted"/>